<evidence type="ECO:0000313" key="1">
    <source>
        <dbReference type="EMBL" id="QOT80604.1"/>
    </source>
</evidence>
<dbReference type="InterPro" id="IPR036271">
    <property type="entry name" value="Tet_transcr_reg_TetR-rel_C_sf"/>
</dbReference>
<accession>A0A643FSA8</accession>
<dbReference type="GeneID" id="98404112"/>
<gene>
    <name evidence="1" type="ORF">F7R26_024555</name>
</gene>
<dbReference type="EMBL" id="CP062804">
    <property type="protein sequence ID" value="QOT80604.1"/>
    <property type="molecule type" value="Genomic_DNA"/>
</dbReference>
<evidence type="ECO:0000313" key="2">
    <source>
        <dbReference type="Proteomes" id="UP000397656"/>
    </source>
</evidence>
<evidence type="ECO:0008006" key="3">
    <source>
        <dbReference type="Google" id="ProtNLM"/>
    </source>
</evidence>
<sequence>MPRIRGIGDELYPCAGLITNQNPGPLDARIAQCHAAQWLKPYPPEHASVTMTATLTAVQSATHLIRRLYGVGPMTAEQAEQHAEQVIDVLLNGMLARPFSRRRTAGAR</sequence>
<dbReference type="Proteomes" id="UP000397656">
    <property type="component" value="Chromosome 2"/>
</dbReference>
<proteinExistence type="predicted"/>
<organism evidence="1 2">
    <name type="scientific">Cupriavidus basilensis</name>
    <dbReference type="NCBI Taxonomy" id="68895"/>
    <lineage>
        <taxon>Bacteria</taxon>
        <taxon>Pseudomonadati</taxon>
        <taxon>Pseudomonadota</taxon>
        <taxon>Betaproteobacteria</taxon>
        <taxon>Burkholderiales</taxon>
        <taxon>Burkholderiaceae</taxon>
        <taxon>Cupriavidus</taxon>
    </lineage>
</organism>
<reference evidence="1 2" key="1">
    <citation type="submission" date="2020-10" db="EMBL/GenBank/DDBJ databases">
        <title>Complete genome sequence of Cupriavidus basilensis CCUG 49340T.</title>
        <authorList>
            <person name="Salva-Serra F."/>
            <person name="Donoso R.A."/>
            <person name="Cho K.H."/>
            <person name="Yoo J.A."/>
            <person name="Lee K."/>
            <person name="Yoon S.-H."/>
            <person name="Perez-Pantoja D."/>
            <person name="Moore E.R.B."/>
        </authorList>
    </citation>
    <scope>NUCLEOTIDE SEQUENCE [LARGE SCALE GENOMIC DNA]</scope>
    <source>
        <strain evidence="2">CCUG 49340</strain>
    </source>
</reference>
<dbReference type="Gene3D" id="1.10.357.10">
    <property type="entry name" value="Tetracycline Repressor, domain 2"/>
    <property type="match status" value="1"/>
</dbReference>
<dbReference type="RefSeq" id="WP_150986992.1">
    <property type="nucleotide sequence ID" value="NZ_CP062804.1"/>
</dbReference>
<name>A0A643FSA8_9BURK</name>
<dbReference type="AlphaFoldDB" id="A0A643FSA8"/>
<dbReference type="SUPFAM" id="SSF48498">
    <property type="entry name" value="Tetracyclin repressor-like, C-terminal domain"/>
    <property type="match status" value="1"/>
</dbReference>
<protein>
    <recommendedName>
        <fullName evidence="3">Transcriptional regulator, TetR family</fullName>
    </recommendedName>
</protein>